<comment type="caution">
    <text evidence="3">The sequence shown here is derived from an EMBL/GenBank/DDBJ whole genome shotgun (WGS) entry which is preliminary data.</text>
</comment>
<dbReference type="EMBL" id="VUMI01000017">
    <property type="protein sequence ID" value="MSS88963.1"/>
    <property type="molecule type" value="Genomic_DNA"/>
</dbReference>
<dbReference type="Proteomes" id="UP000436047">
    <property type="component" value="Unassembled WGS sequence"/>
</dbReference>
<protein>
    <submittedName>
        <fullName evidence="3">DUF4315 family protein</fullName>
    </submittedName>
</protein>
<dbReference type="InterPro" id="IPR025464">
    <property type="entry name" value="DUF4315"/>
</dbReference>
<evidence type="ECO:0000313" key="3">
    <source>
        <dbReference type="EMBL" id="MSS88963.1"/>
    </source>
</evidence>
<proteinExistence type="predicted"/>
<feature type="coiled-coil region" evidence="1">
    <location>
        <begin position="5"/>
        <end position="39"/>
    </location>
</feature>
<feature type="compositionally biased region" description="Basic and acidic residues" evidence="2">
    <location>
        <begin position="77"/>
        <end position="88"/>
    </location>
</feature>
<feature type="region of interest" description="Disordered" evidence="2">
    <location>
        <begin position="69"/>
        <end position="88"/>
    </location>
</feature>
<accession>A0A6N7WE60</accession>
<dbReference type="GeneID" id="86053745"/>
<dbReference type="Pfam" id="PF14193">
    <property type="entry name" value="DUF4315"/>
    <property type="match status" value="1"/>
</dbReference>
<dbReference type="AlphaFoldDB" id="A0A6N7WE60"/>
<reference evidence="3 4" key="1">
    <citation type="submission" date="2019-08" db="EMBL/GenBank/DDBJ databases">
        <title>In-depth cultivation of the pig gut microbiome towards novel bacterial diversity and tailored functional studies.</title>
        <authorList>
            <person name="Wylensek D."/>
            <person name="Hitch T.C.A."/>
            <person name="Clavel T."/>
        </authorList>
    </citation>
    <scope>NUCLEOTIDE SEQUENCE [LARGE SCALE GENOMIC DNA]</scope>
    <source>
        <strain evidence="3 4">WCA-389-WT-23B</strain>
    </source>
</reference>
<keyword evidence="4" id="KW-1185">Reference proteome</keyword>
<evidence type="ECO:0000256" key="2">
    <source>
        <dbReference type="SAM" id="MobiDB-lite"/>
    </source>
</evidence>
<evidence type="ECO:0000313" key="4">
    <source>
        <dbReference type="Proteomes" id="UP000436047"/>
    </source>
</evidence>
<evidence type="ECO:0000256" key="1">
    <source>
        <dbReference type="SAM" id="Coils"/>
    </source>
</evidence>
<organism evidence="3 4">
    <name type="scientific">Eisenbergiella porci</name>
    <dbReference type="NCBI Taxonomy" id="2652274"/>
    <lineage>
        <taxon>Bacteria</taxon>
        <taxon>Bacillati</taxon>
        <taxon>Bacillota</taxon>
        <taxon>Clostridia</taxon>
        <taxon>Lachnospirales</taxon>
        <taxon>Lachnospiraceae</taxon>
        <taxon>Eisenbergiella</taxon>
    </lineage>
</organism>
<sequence length="88" mass="10039">MNPKLQKVLSEIDKTKNKIAAQQTRLRELEQQKTELENTEIVGMVRGLDVDPEELAAFIKAFRTSQAGTPDFMESEGTNHENVEYETE</sequence>
<gene>
    <name evidence="3" type="ORF">FYJ45_11840</name>
</gene>
<name>A0A6N7WE60_9FIRM</name>
<keyword evidence="1" id="KW-0175">Coiled coil</keyword>
<dbReference type="RefSeq" id="WP_154464756.1">
    <property type="nucleotide sequence ID" value="NZ_VUMI01000017.1"/>
</dbReference>